<dbReference type="Proteomes" id="UP000694888">
    <property type="component" value="Unplaced"/>
</dbReference>
<evidence type="ECO:0000256" key="6">
    <source>
        <dbReference type="ARBA" id="ARBA00022574"/>
    </source>
</evidence>
<evidence type="ECO:0000313" key="14">
    <source>
        <dbReference type="Proteomes" id="UP000694888"/>
    </source>
</evidence>
<name>A0ABM1VVQ7_APLCA</name>
<gene>
    <name evidence="15" type="primary">LOC101860345</name>
</gene>
<evidence type="ECO:0000256" key="7">
    <source>
        <dbReference type="ARBA" id="ARBA00022737"/>
    </source>
</evidence>
<comment type="similarity">
    <text evidence="3">Belongs to the WD repeat fritz family.</text>
</comment>
<keyword evidence="6" id="KW-0853">WD repeat</keyword>
<evidence type="ECO:0000256" key="11">
    <source>
        <dbReference type="ARBA" id="ARBA00023212"/>
    </source>
</evidence>
<evidence type="ECO:0000256" key="2">
    <source>
        <dbReference type="ARBA" id="ARBA00004430"/>
    </source>
</evidence>
<dbReference type="PANTHER" id="PTHR13667:SF5">
    <property type="entry name" value="WD REPEAT-CONTAINING AND PLANAR CELL POLARITY EFFECTOR PROTEIN FRITZ HOMOLOG"/>
    <property type="match status" value="1"/>
</dbReference>
<dbReference type="GeneID" id="101860345"/>
<proteinExistence type="inferred from homology"/>
<keyword evidence="5" id="KW-0963">Cytoplasm</keyword>
<dbReference type="SUPFAM" id="SSF50978">
    <property type="entry name" value="WD40 repeat-like"/>
    <property type="match status" value="1"/>
</dbReference>
<keyword evidence="11" id="KW-0206">Cytoskeleton</keyword>
<evidence type="ECO:0000256" key="3">
    <source>
        <dbReference type="ARBA" id="ARBA00006059"/>
    </source>
</evidence>
<dbReference type="PANTHER" id="PTHR13667">
    <property type="entry name" value="HOMOLOC-13"/>
    <property type="match status" value="1"/>
</dbReference>
<evidence type="ECO:0000256" key="12">
    <source>
        <dbReference type="ARBA" id="ARBA00023273"/>
    </source>
</evidence>
<dbReference type="RefSeq" id="XP_035826499.1">
    <property type="nucleotide sequence ID" value="XM_035970606.1"/>
</dbReference>
<keyword evidence="10" id="KW-0472">Membrane</keyword>
<evidence type="ECO:0000256" key="1">
    <source>
        <dbReference type="ARBA" id="ARBA00004236"/>
    </source>
</evidence>
<reference evidence="15" key="1">
    <citation type="submission" date="2025-08" db="UniProtKB">
        <authorList>
            <consortium name="RefSeq"/>
        </authorList>
    </citation>
    <scope>IDENTIFICATION</scope>
</reference>
<keyword evidence="9" id="KW-0969">Cilium</keyword>
<evidence type="ECO:0000256" key="13">
    <source>
        <dbReference type="SAM" id="MobiDB-lite"/>
    </source>
</evidence>
<organism evidence="14 15">
    <name type="scientific">Aplysia californica</name>
    <name type="common">California sea hare</name>
    <dbReference type="NCBI Taxonomy" id="6500"/>
    <lineage>
        <taxon>Eukaryota</taxon>
        <taxon>Metazoa</taxon>
        <taxon>Spiralia</taxon>
        <taxon>Lophotrochozoa</taxon>
        <taxon>Mollusca</taxon>
        <taxon>Gastropoda</taxon>
        <taxon>Heterobranchia</taxon>
        <taxon>Euthyneura</taxon>
        <taxon>Tectipleura</taxon>
        <taxon>Aplysiida</taxon>
        <taxon>Aplysioidea</taxon>
        <taxon>Aplysiidae</taxon>
        <taxon>Aplysia</taxon>
    </lineage>
</organism>
<keyword evidence="4" id="KW-1003">Cell membrane</keyword>
<keyword evidence="7" id="KW-0677">Repeat</keyword>
<protein>
    <submittedName>
        <fullName evidence="15">WD repeat-containing and planar cell polarity effector protein fritz homolog isoform X1</fullName>
    </submittedName>
</protein>
<evidence type="ECO:0000256" key="9">
    <source>
        <dbReference type="ARBA" id="ARBA00023069"/>
    </source>
</evidence>
<keyword evidence="14" id="KW-1185">Reference proteome</keyword>
<accession>A0ABM1VVQ7</accession>
<keyword evidence="8" id="KW-0970">Cilium biogenesis/degradation</keyword>
<keyword evidence="12" id="KW-0966">Cell projection</keyword>
<evidence type="ECO:0000313" key="15">
    <source>
        <dbReference type="RefSeq" id="XP_035826499.1"/>
    </source>
</evidence>
<comment type="subcellular location">
    <subcellularLocation>
        <location evidence="1">Cell membrane</location>
    </subcellularLocation>
    <subcellularLocation>
        <location evidence="2">Cytoplasm</location>
        <location evidence="2">Cytoskeleton</location>
        <location evidence="2">Cilium axoneme</location>
    </subcellularLocation>
</comment>
<dbReference type="InterPro" id="IPR024511">
    <property type="entry name" value="Frtz"/>
</dbReference>
<dbReference type="Pfam" id="PF11768">
    <property type="entry name" value="Frtz"/>
    <property type="match status" value="1"/>
</dbReference>
<sequence>MKCKQYGGQVWFLTLPQQIVIENSFYADFGCVESVSNRHLWSRITKMASCMTEFCLWSLKNQYAIPDDVIGCHSYHEKGEQVSYSEQPYYDEKQQFVEGRGGTWTPRNKRPERLRDSIKELEELLALNTCVHIRWRNRQVLQLVLSNGSITTFLLSGHSGDVERIFIDKSLVGKLSGEAICDACLTDQFFMASHSHSNRVDFAYFTKRPPLSEAAKRLEKLSAWEPKISQLDIPGPKGRRLDRKMSLNTSQDMLLIWWSVESGEAWPWSPISSDKDRANIVIISLNGPMAYVMTYLKTDCDPLHSQFSLLQPHRIFSVEQQTKGHGEVKARMCTYEIIRGKIQTASVVTVPLKNTIVCQGRNPQEDKLLIGLSDGSLVMYDDYRKMTLYTRAAVLPSCIAWHPHGNLVIVASARADIQIFDRALSPVKIQLVAEEPSPEKFLRISKFFRTSVTLNELDWCPFGSHSSELMTTNTDAVFLSFNKGPAALLQFHLGVRTKDRFSCLELVKEYIRHRQVDEAVGLLCSMKWDTEGPACYACLSTIVNHLLRMPLNAEREAQLEVALATFYAPKPAISEATILEYREPVGLLARRFFHLLLRYVRFDKAFLLAVDMGARDLFMDIHYMAAERGETALAEVAKRKAEQIETEGFDTLDDGDDDSNFMSAGTVVRNTYRERICEENLIDEVPMPGQMTWQQESYSVETEESRRLRELSEASIDAHFANGGLSTMSELNLQDELISDYTAALMEPSLPGAQGGAAAADRNGAKREDEDDGGGTGGGNVKVIHFGIV</sequence>
<evidence type="ECO:0000256" key="5">
    <source>
        <dbReference type="ARBA" id="ARBA00022490"/>
    </source>
</evidence>
<dbReference type="InterPro" id="IPR036322">
    <property type="entry name" value="WD40_repeat_dom_sf"/>
</dbReference>
<evidence type="ECO:0000256" key="4">
    <source>
        <dbReference type="ARBA" id="ARBA00022475"/>
    </source>
</evidence>
<evidence type="ECO:0000256" key="10">
    <source>
        <dbReference type="ARBA" id="ARBA00023136"/>
    </source>
</evidence>
<feature type="region of interest" description="Disordered" evidence="13">
    <location>
        <begin position="752"/>
        <end position="779"/>
    </location>
</feature>
<evidence type="ECO:0000256" key="8">
    <source>
        <dbReference type="ARBA" id="ARBA00022794"/>
    </source>
</evidence>